<organism evidence="2 3">
    <name type="scientific">Hondaea fermentalgiana</name>
    <dbReference type="NCBI Taxonomy" id="2315210"/>
    <lineage>
        <taxon>Eukaryota</taxon>
        <taxon>Sar</taxon>
        <taxon>Stramenopiles</taxon>
        <taxon>Bigyra</taxon>
        <taxon>Labyrinthulomycetes</taxon>
        <taxon>Thraustochytrida</taxon>
        <taxon>Thraustochytriidae</taxon>
        <taxon>Hondaea</taxon>
    </lineage>
</organism>
<dbReference type="InParanoid" id="A0A2R5GMD9"/>
<dbReference type="AlphaFoldDB" id="A0A2R5GMD9"/>
<proteinExistence type="predicted"/>
<comment type="caution">
    <text evidence="2">The sequence shown here is derived from an EMBL/GenBank/DDBJ whole genome shotgun (WGS) entry which is preliminary data.</text>
</comment>
<feature type="region of interest" description="Disordered" evidence="1">
    <location>
        <begin position="324"/>
        <end position="352"/>
    </location>
</feature>
<keyword evidence="3" id="KW-1185">Reference proteome</keyword>
<dbReference type="EMBL" id="BEYU01000107">
    <property type="protein sequence ID" value="GBG31795.1"/>
    <property type="molecule type" value="Genomic_DNA"/>
</dbReference>
<evidence type="ECO:0000313" key="3">
    <source>
        <dbReference type="Proteomes" id="UP000241890"/>
    </source>
</evidence>
<reference evidence="2 3" key="1">
    <citation type="submission" date="2017-12" db="EMBL/GenBank/DDBJ databases">
        <title>Sequencing, de novo assembly and annotation of complete genome of a new Thraustochytrid species, strain FCC1311.</title>
        <authorList>
            <person name="Sedici K."/>
            <person name="Godart F."/>
            <person name="Aiese Cigliano R."/>
            <person name="Sanseverino W."/>
            <person name="Barakat M."/>
            <person name="Ortet P."/>
            <person name="Marechal E."/>
            <person name="Cagnac O."/>
            <person name="Amato A."/>
        </authorList>
    </citation>
    <scope>NUCLEOTIDE SEQUENCE [LARGE SCALE GENOMIC DNA]</scope>
</reference>
<evidence type="ECO:0000256" key="1">
    <source>
        <dbReference type="SAM" id="MobiDB-lite"/>
    </source>
</evidence>
<sequence length="411" mass="45461">MVAPPTVNLIGNTNTWQGQQFNWQISSAGRGLNSSISIFQVSGIPEGVPLSVLKVSLFSLADMGRTEEFIASASVPANVLQSRVNAACVKDLVFSGRTHVMVSWIAYLRQPGGRVLIFIEQGSVTKKTASNGPSGKYLRVRLDFQCEGHSCALQGQTDIHWQTNLTNGLKKRYKDHLGKFRDVYNVHCVRTIENVIAEGRMHPQSPCHQIGNIKYLCEHLDVVEEYLLDHSQGEVDAPLVNQIEKFMLHCENNRHETLDFVSFASVDSAGDAAGNEDNDIKLEVASITSEEMRNYEANEVSSESAEFMETSSCLSLSIFGHDMLASPQEPNSGMQVSAMASESNDLQEEDDPSSLAMFDSLIDSVASDGSGDLASLIFSDDEADEPTHRQKRPIQDQDETQSSRKRRRFDH</sequence>
<feature type="compositionally biased region" description="Polar residues" evidence="1">
    <location>
        <begin position="328"/>
        <end position="344"/>
    </location>
</feature>
<feature type="region of interest" description="Disordered" evidence="1">
    <location>
        <begin position="372"/>
        <end position="411"/>
    </location>
</feature>
<name>A0A2R5GMD9_9STRA</name>
<evidence type="ECO:0000313" key="2">
    <source>
        <dbReference type="EMBL" id="GBG31795.1"/>
    </source>
</evidence>
<accession>A0A2R5GMD9</accession>
<protein>
    <submittedName>
        <fullName evidence="2">Outer membrane cobalamin receptor protein, SusC/RagA family</fullName>
    </submittedName>
</protein>
<keyword evidence="2" id="KW-0675">Receptor</keyword>
<gene>
    <name evidence="2" type="ORF">FCC1311_080202</name>
</gene>
<dbReference type="Proteomes" id="UP000241890">
    <property type="component" value="Unassembled WGS sequence"/>
</dbReference>